<feature type="active site" description="Proton donor" evidence="6">
    <location>
        <position position="358"/>
    </location>
</feature>
<dbReference type="Gene3D" id="3.20.20.80">
    <property type="entry name" value="Glycosidases"/>
    <property type="match status" value="1"/>
</dbReference>
<dbReference type="GO" id="GO:0030203">
    <property type="term" value="P:glycosaminoglycan metabolic process"/>
    <property type="evidence" value="ECO:0007669"/>
    <property type="project" value="TreeGrafter"/>
</dbReference>
<keyword evidence="11" id="KW-1185">Reference proteome</keyword>
<dbReference type="InterPro" id="IPR025705">
    <property type="entry name" value="Beta_hexosaminidase_sua/sub"/>
</dbReference>
<evidence type="ECO:0000313" key="11">
    <source>
        <dbReference type="Proteomes" id="UP000480178"/>
    </source>
</evidence>
<feature type="domain" description="Beta-hexosaminidase bacterial type N-terminal" evidence="9">
    <location>
        <begin position="30"/>
        <end position="164"/>
    </location>
</feature>
<evidence type="ECO:0000256" key="7">
    <source>
        <dbReference type="SAM" id="SignalP"/>
    </source>
</evidence>
<dbReference type="SMR" id="A0A6C0GK75"/>
<dbReference type="SUPFAM" id="SSF51445">
    <property type="entry name" value="(Trans)glycosidases"/>
    <property type="match status" value="1"/>
</dbReference>
<dbReference type="InterPro" id="IPR017853">
    <property type="entry name" value="GH"/>
</dbReference>
<organism evidence="10 11">
    <name type="scientific">Rhodocytophaga rosea</name>
    <dbReference type="NCBI Taxonomy" id="2704465"/>
    <lineage>
        <taxon>Bacteria</taxon>
        <taxon>Pseudomonadati</taxon>
        <taxon>Bacteroidota</taxon>
        <taxon>Cytophagia</taxon>
        <taxon>Cytophagales</taxon>
        <taxon>Rhodocytophagaceae</taxon>
        <taxon>Rhodocytophaga</taxon>
    </lineage>
</organism>
<dbReference type="Proteomes" id="UP000480178">
    <property type="component" value="Chromosome"/>
</dbReference>
<protein>
    <recommendedName>
        <fullName evidence="3">beta-N-acetylhexosaminidase</fullName>
        <ecNumber evidence="3">3.2.1.52</ecNumber>
    </recommendedName>
</protein>
<dbReference type="AlphaFoldDB" id="A0A6C0GK75"/>
<evidence type="ECO:0000256" key="5">
    <source>
        <dbReference type="ARBA" id="ARBA00023295"/>
    </source>
</evidence>
<dbReference type="Pfam" id="PF02838">
    <property type="entry name" value="Glyco_hydro_20b"/>
    <property type="match status" value="1"/>
</dbReference>
<evidence type="ECO:0000313" key="10">
    <source>
        <dbReference type="EMBL" id="QHT68347.1"/>
    </source>
</evidence>
<dbReference type="KEGG" id="rhoz:GXP67_17715"/>
<dbReference type="PANTHER" id="PTHR22600:SF57">
    <property type="entry name" value="BETA-N-ACETYLHEXOSAMINIDASE"/>
    <property type="match status" value="1"/>
</dbReference>
<evidence type="ECO:0000256" key="2">
    <source>
        <dbReference type="ARBA" id="ARBA00006285"/>
    </source>
</evidence>
<dbReference type="InterPro" id="IPR029018">
    <property type="entry name" value="Hex-like_dom2"/>
</dbReference>
<evidence type="ECO:0000256" key="6">
    <source>
        <dbReference type="PIRSR" id="PIRSR625705-1"/>
    </source>
</evidence>
<evidence type="ECO:0000256" key="1">
    <source>
        <dbReference type="ARBA" id="ARBA00001231"/>
    </source>
</evidence>
<dbReference type="RefSeq" id="WP_162444361.1">
    <property type="nucleotide sequence ID" value="NZ_CP048222.1"/>
</dbReference>
<dbReference type="InterPro" id="IPR015883">
    <property type="entry name" value="Glyco_hydro_20_cat"/>
</dbReference>
<comment type="similarity">
    <text evidence="2">Belongs to the glycosyl hydrolase 20 family.</text>
</comment>
<dbReference type="PANTHER" id="PTHR22600">
    <property type="entry name" value="BETA-HEXOSAMINIDASE"/>
    <property type="match status" value="1"/>
</dbReference>
<sequence length="639" mass="71499">MRNTIYLFTIALLISVCYKASAQESAASLAIIPQPVSIKTGSGSFELTSATQLIIPSGQAEVQKIAALLTARIQPSTGFNLKTVSSGENNSIQLVLNQSADTQLGKEGYSLEATPTKIVIKANQSAGLFYGVQTLLQLLPKQIEASKPVTGVKWQVPAVTVIDYPRFGWRGIMLDVSRHFFSKEFVKKYIDQLACYKYNRLHFHLTDDNGWRVEIKSLPKLTSVGAWRVDRVGTFNSNEPPKPGEKAAYGGFYTQDDIKEIVQYAKERYVEIMPEVDIPGHSMAAIAAYPELSTTKDANTQVNPGSNFATWHNDGTFTMHIENTLNPSDEKVYQFLDKVFTEIAQLFPFEYIHMGGDECYHGYWKKDPGCQALMKSKNMKNTHELQSYFGKRVNDIIKSKGKKAMGWDEILEGGLPSGAGVMSWHSLKGGVEAAKLKAPAVMTPAQHAYLDYVQGDPSLEPPVYASLRLQKTYNWDPLPAGIDSTSILGGQGNLWTEQIPTTQQVEYMTYPRAFALSEVYWSPKSQKNWNSFVTKVETHFDRFDQAQINYARSMYDPIIAVKKNEKGQMVIQLSTEVPGLDIHYTVDNSQPSQYHPLYKEPIVYPEGADIFRVITYKGGKPVGKMITIKTDDLAKRVRK</sequence>
<proteinExistence type="inferred from homology"/>
<gene>
    <name evidence="10" type="ORF">GXP67_17715</name>
</gene>
<name>A0A6C0GK75_9BACT</name>
<dbReference type="GO" id="GO:0004563">
    <property type="term" value="F:beta-N-acetylhexosaminidase activity"/>
    <property type="evidence" value="ECO:0007669"/>
    <property type="project" value="UniProtKB-EC"/>
</dbReference>
<evidence type="ECO:0000256" key="3">
    <source>
        <dbReference type="ARBA" id="ARBA00012663"/>
    </source>
</evidence>
<feature type="chain" id="PRO_5025528608" description="beta-N-acetylhexosaminidase" evidence="7">
    <location>
        <begin position="23"/>
        <end position="639"/>
    </location>
</feature>
<dbReference type="InterPro" id="IPR015882">
    <property type="entry name" value="HEX_bac_N"/>
</dbReference>
<dbReference type="CDD" id="cd06563">
    <property type="entry name" value="GH20_chitobiase-like"/>
    <property type="match status" value="1"/>
</dbReference>
<feature type="domain" description="Glycoside hydrolase family 20 catalytic" evidence="8">
    <location>
        <begin position="167"/>
        <end position="523"/>
    </location>
</feature>
<evidence type="ECO:0000259" key="9">
    <source>
        <dbReference type="Pfam" id="PF02838"/>
    </source>
</evidence>
<dbReference type="Pfam" id="PF00728">
    <property type="entry name" value="Glyco_hydro_20"/>
    <property type="match status" value="1"/>
</dbReference>
<dbReference type="GO" id="GO:0005975">
    <property type="term" value="P:carbohydrate metabolic process"/>
    <property type="evidence" value="ECO:0007669"/>
    <property type="project" value="InterPro"/>
</dbReference>
<dbReference type="PIRSF" id="PIRSF001093">
    <property type="entry name" value="B-hxosamndse_ab_euk"/>
    <property type="match status" value="1"/>
</dbReference>
<dbReference type="GO" id="GO:0016020">
    <property type="term" value="C:membrane"/>
    <property type="evidence" value="ECO:0007669"/>
    <property type="project" value="TreeGrafter"/>
</dbReference>
<dbReference type="PRINTS" id="PR00738">
    <property type="entry name" value="GLHYDRLASE20"/>
</dbReference>
<dbReference type="Pfam" id="PF13287">
    <property type="entry name" value="Fn3_assoc"/>
    <property type="match status" value="1"/>
</dbReference>
<dbReference type="Gene3D" id="3.30.379.10">
    <property type="entry name" value="Chitobiase/beta-hexosaminidase domain 2-like"/>
    <property type="match status" value="1"/>
</dbReference>
<dbReference type="EMBL" id="CP048222">
    <property type="protein sequence ID" value="QHT68347.1"/>
    <property type="molecule type" value="Genomic_DNA"/>
</dbReference>
<dbReference type="SUPFAM" id="SSF55545">
    <property type="entry name" value="beta-N-acetylhexosaminidase-like domain"/>
    <property type="match status" value="1"/>
</dbReference>
<evidence type="ECO:0000259" key="8">
    <source>
        <dbReference type="Pfam" id="PF00728"/>
    </source>
</evidence>
<keyword evidence="4 10" id="KW-0378">Hydrolase</keyword>
<keyword evidence="7" id="KW-0732">Signal</keyword>
<dbReference type="EC" id="3.2.1.52" evidence="3"/>
<dbReference type="InterPro" id="IPR026876">
    <property type="entry name" value="Fn3_assoc_repeat"/>
</dbReference>
<feature type="signal peptide" evidence="7">
    <location>
        <begin position="1"/>
        <end position="22"/>
    </location>
</feature>
<evidence type="ECO:0000256" key="4">
    <source>
        <dbReference type="ARBA" id="ARBA00022801"/>
    </source>
</evidence>
<reference evidence="10 11" key="1">
    <citation type="submission" date="2020-01" db="EMBL/GenBank/DDBJ databases">
        <authorList>
            <person name="Kim M.K."/>
        </authorList>
    </citation>
    <scope>NUCLEOTIDE SEQUENCE [LARGE SCALE GENOMIC DNA]</scope>
    <source>
        <strain evidence="10 11">172606-1</strain>
    </source>
</reference>
<keyword evidence="5" id="KW-0326">Glycosidase</keyword>
<comment type="catalytic activity">
    <reaction evidence="1">
        <text>Hydrolysis of terminal non-reducing N-acetyl-D-hexosamine residues in N-acetyl-beta-D-hexosaminides.</text>
        <dbReference type="EC" id="3.2.1.52"/>
    </reaction>
</comment>
<accession>A0A6C0GK75</accession>